<gene>
    <name evidence="2" type="ORF">SFOMI_0459</name>
</gene>
<protein>
    <submittedName>
        <fullName evidence="2">Uncharacterized protein</fullName>
    </submittedName>
</protein>
<comment type="caution">
    <text evidence="2">The sequence shown here is derived from an EMBL/GenBank/DDBJ whole genome shotgun (WGS) entry which is preliminary data.</text>
</comment>
<dbReference type="Proteomes" id="UP000221538">
    <property type="component" value="Unassembled WGS sequence"/>
</dbReference>
<reference evidence="2 3" key="1">
    <citation type="journal article" date="2013" name="Biodegradation">
        <title>Occurrence of 4-tert-butylphenol (4-t-BP) biodegradation in an aquatic sample caused by the presence of Spirodela polyrrhiza and isolation of a 4-t-BP-utilizing bacterium.</title>
        <authorList>
            <person name="Ogata Y."/>
            <person name="Toyama T."/>
            <person name="Yu N."/>
            <person name="Wang X."/>
            <person name="Sei K."/>
            <person name="Ike M."/>
        </authorList>
    </citation>
    <scope>NUCLEOTIDE SEQUENCE [LARGE SCALE GENOMIC DNA]</scope>
    <source>
        <strain evidence="2 3">OMI</strain>
    </source>
</reference>
<sequence length="46" mass="5048">MAVRGYFPAALMRLSIATQNSRRPPSSAALRSKGMQPRRCRSEGSP</sequence>
<evidence type="ECO:0000256" key="1">
    <source>
        <dbReference type="SAM" id="MobiDB-lite"/>
    </source>
</evidence>
<evidence type="ECO:0000313" key="3">
    <source>
        <dbReference type="Proteomes" id="UP000221538"/>
    </source>
</evidence>
<dbReference type="AlphaFoldDB" id="A0A292Z7N1"/>
<feature type="region of interest" description="Disordered" evidence="1">
    <location>
        <begin position="18"/>
        <end position="46"/>
    </location>
</feature>
<accession>A0A292Z7N1</accession>
<reference evidence="2 3" key="2">
    <citation type="journal article" date="2013" name="Environ. Sci. Technol.">
        <title>The 4-tert-butylphenol-utilizing bacterium Sphingobium fuliginis OMI can degrade bisphenols via phenolic ring hydroxylation and meta-cleavage pathway.</title>
        <authorList>
            <person name="Ogata Y."/>
            <person name="Goda S."/>
            <person name="Toyama T."/>
            <person name="Sei K."/>
            <person name="Ike M."/>
        </authorList>
    </citation>
    <scope>NUCLEOTIDE SEQUENCE [LARGE SCALE GENOMIC DNA]</scope>
    <source>
        <strain evidence="2 3">OMI</strain>
    </source>
</reference>
<name>A0A292Z7N1_SPHSA</name>
<organism evidence="2 3">
    <name type="scientific">Sphingobium fuliginis (strain ATCC 27551)</name>
    <dbReference type="NCBI Taxonomy" id="336203"/>
    <lineage>
        <taxon>Bacteria</taxon>
        <taxon>Pseudomonadati</taxon>
        <taxon>Pseudomonadota</taxon>
        <taxon>Alphaproteobacteria</taxon>
        <taxon>Sphingomonadales</taxon>
        <taxon>Sphingomonadaceae</taxon>
        <taxon>Sphingobium</taxon>
    </lineage>
</organism>
<evidence type="ECO:0000313" key="2">
    <source>
        <dbReference type="EMBL" id="GAY19937.1"/>
    </source>
</evidence>
<feature type="compositionally biased region" description="Low complexity" evidence="1">
    <location>
        <begin position="21"/>
        <end position="32"/>
    </location>
</feature>
<proteinExistence type="predicted"/>
<dbReference type="EMBL" id="BEWI01000030">
    <property type="protein sequence ID" value="GAY19937.1"/>
    <property type="molecule type" value="Genomic_DNA"/>
</dbReference>